<comment type="subcellular location">
    <subcellularLocation>
        <location evidence="1">Secreted</location>
    </subcellularLocation>
</comment>
<name>A0AAN9BTK7_9CAEN</name>
<gene>
    <name evidence="6" type="ORF">V1264_010894</name>
</gene>
<evidence type="ECO:0000313" key="6">
    <source>
        <dbReference type="EMBL" id="KAK7111223.1"/>
    </source>
</evidence>
<evidence type="ECO:0000313" key="7">
    <source>
        <dbReference type="Proteomes" id="UP001374579"/>
    </source>
</evidence>
<sequence length="228" mass="24412">MSSKCLFIVWAASLVMVAMIEVARGAAVRPRRSDDGGPLQVVTERDEVARGAAVRPRRSDDGGPLQVVVENLSQQVNILTAKMVAMETLTGTLNKMAAFQAQSGVSKIQTIPNGFLLLDRAITNVGQAYDTATGVFTAPVSGLYDFQATIMGYHTTGHVTAGIFADGNRLAYALSDNRQSKSFQQSTMRVVVHVKVGVKVSLKNVDAAAYDYFGGQYTTFSGLLVKAD</sequence>
<protein>
    <recommendedName>
        <fullName evidence="5">C1q domain-containing protein</fullName>
    </recommendedName>
</protein>
<evidence type="ECO:0000256" key="4">
    <source>
        <dbReference type="SAM" id="SignalP"/>
    </source>
</evidence>
<dbReference type="InterPro" id="IPR008983">
    <property type="entry name" value="Tumour_necrosis_fac-like_dom"/>
</dbReference>
<keyword evidence="2" id="KW-0964">Secreted</keyword>
<evidence type="ECO:0000256" key="2">
    <source>
        <dbReference type="ARBA" id="ARBA00022525"/>
    </source>
</evidence>
<dbReference type="PANTHER" id="PTHR22923">
    <property type="entry name" value="CEREBELLIN-RELATED"/>
    <property type="match status" value="1"/>
</dbReference>
<feature type="chain" id="PRO_5043014619" description="C1q domain-containing protein" evidence="4">
    <location>
        <begin position="26"/>
        <end position="228"/>
    </location>
</feature>
<feature type="signal peptide" evidence="4">
    <location>
        <begin position="1"/>
        <end position="25"/>
    </location>
</feature>
<keyword evidence="7" id="KW-1185">Reference proteome</keyword>
<dbReference type="Proteomes" id="UP001374579">
    <property type="component" value="Unassembled WGS sequence"/>
</dbReference>
<evidence type="ECO:0000259" key="5">
    <source>
        <dbReference type="PROSITE" id="PS50871"/>
    </source>
</evidence>
<dbReference type="Gene3D" id="2.60.120.40">
    <property type="match status" value="1"/>
</dbReference>
<comment type="caution">
    <text evidence="6">The sequence shown here is derived from an EMBL/GenBank/DDBJ whole genome shotgun (WGS) entry which is preliminary data.</text>
</comment>
<keyword evidence="3 4" id="KW-0732">Signal</keyword>
<dbReference type="PRINTS" id="PR00007">
    <property type="entry name" value="COMPLEMNTC1Q"/>
</dbReference>
<dbReference type="SUPFAM" id="SSF49842">
    <property type="entry name" value="TNF-like"/>
    <property type="match status" value="1"/>
</dbReference>
<dbReference type="EMBL" id="JBAMIC010000002">
    <property type="protein sequence ID" value="KAK7111223.1"/>
    <property type="molecule type" value="Genomic_DNA"/>
</dbReference>
<dbReference type="PANTHER" id="PTHR22923:SF116">
    <property type="entry name" value="C1Q DOMAIN-CONTAINING PROTEIN"/>
    <property type="match status" value="1"/>
</dbReference>
<dbReference type="PROSITE" id="PS50871">
    <property type="entry name" value="C1Q"/>
    <property type="match status" value="1"/>
</dbReference>
<dbReference type="InterPro" id="IPR050822">
    <property type="entry name" value="Cerebellin_Synaptic_Org"/>
</dbReference>
<dbReference type="SMART" id="SM00110">
    <property type="entry name" value="C1Q"/>
    <property type="match status" value="1"/>
</dbReference>
<evidence type="ECO:0000256" key="3">
    <source>
        <dbReference type="ARBA" id="ARBA00022729"/>
    </source>
</evidence>
<reference evidence="6 7" key="1">
    <citation type="submission" date="2024-02" db="EMBL/GenBank/DDBJ databases">
        <title>Chromosome-scale genome assembly of the rough periwinkle Littorina saxatilis.</title>
        <authorList>
            <person name="De Jode A."/>
            <person name="Faria R."/>
            <person name="Formenti G."/>
            <person name="Sims Y."/>
            <person name="Smith T.P."/>
            <person name="Tracey A."/>
            <person name="Wood J.M.D."/>
            <person name="Zagrodzka Z.B."/>
            <person name="Johannesson K."/>
            <person name="Butlin R.K."/>
            <person name="Leder E.H."/>
        </authorList>
    </citation>
    <scope>NUCLEOTIDE SEQUENCE [LARGE SCALE GENOMIC DNA]</scope>
    <source>
        <strain evidence="6">Snail1</strain>
        <tissue evidence="6">Muscle</tissue>
    </source>
</reference>
<dbReference type="InterPro" id="IPR001073">
    <property type="entry name" value="C1q_dom"/>
</dbReference>
<accession>A0AAN9BTK7</accession>
<feature type="domain" description="C1q" evidence="5">
    <location>
        <begin position="92"/>
        <end position="228"/>
    </location>
</feature>
<dbReference type="AlphaFoldDB" id="A0AAN9BTK7"/>
<dbReference type="GO" id="GO:0005576">
    <property type="term" value="C:extracellular region"/>
    <property type="evidence" value="ECO:0007669"/>
    <property type="project" value="UniProtKB-SubCell"/>
</dbReference>
<organism evidence="6 7">
    <name type="scientific">Littorina saxatilis</name>
    <dbReference type="NCBI Taxonomy" id="31220"/>
    <lineage>
        <taxon>Eukaryota</taxon>
        <taxon>Metazoa</taxon>
        <taxon>Spiralia</taxon>
        <taxon>Lophotrochozoa</taxon>
        <taxon>Mollusca</taxon>
        <taxon>Gastropoda</taxon>
        <taxon>Caenogastropoda</taxon>
        <taxon>Littorinimorpha</taxon>
        <taxon>Littorinoidea</taxon>
        <taxon>Littorinidae</taxon>
        <taxon>Littorina</taxon>
    </lineage>
</organism>
<evidence type="ECO:0000256" key="1">
    <source>
        <dbReference type="ARBA" id="ARBA00004613"/>
    </source>
</evidence>
<dbReference type="Pfam" id="PF00386">
    <property type="entry name" value="C1q"/>
    <property type="match status" value="1"/>
</dbReference>
<proteinExistence type="predicted"/>